<keyword evidence="3" id="KW-1185">Reference proteome</keyword>
<dbReference type="GeneID" id="119732969"/>
<dbReference type="EnsemblMetazoa" id="XM_038206553.1">
    <property type="protein sequence ID" value="XP_038062481.1"/>
    <property type="gene ID" value="LOC119732969"/>
</dbReference>
<reference evidence="2" key="1">
    <citation type="submission" date="2022-11" db="UniProtKB">
        <authorList>
            <consortium name="EnsemblMetazoa"/>
        </authorList>
    </citation>
    <scope>IDENTIFICATION</scope>
</reference>
<organism evidence="2 3">
    <name type="scientific">Patiria miniata</name>
    <name type="common">Bat star</name>
    <name type="synonym">Asterina miniata</name>
    <dbReference type="NCBI Taxonomy" id="46514"/>
    <lineage>
        <taxon>Eukaryota</taxon>
        <taxon>Metazoa</taxon>
        <taxon>Echinodermata</taxon>
        <taxon>Eleutherozoa</taxon>
        <taxon>Asterozoa</taxon>
        <taxon>Asteroidea</taxon>
        <taxon>Valvatacea</taxon>
        <taxon>Valvatida</taxon>
        <taxon>Asterinidae</taxon>
        <taxon>Patiria</taxon>
    </lineage>
</organism>
<name>A0A914AG38_PATMI</name>
<dbReference type="AlphaFoldDB" id="A0A914AG38"/>
<dbReference type="RefSeq" id="XP_038062481.1">
    <property type="nucleotide sequence ID" value="XM_038206553.1"/>
</dbReference>
<accession>A0A914AG38</accession>
<feature type="region of interest" description="Disordered" evidence="1">
    <location>
        <begin position="97"/>
        <end position="120"/>
    </location>
</feature>
<dbReference type="Proteomes" id="UP000887568">
    <property type="component" value="Unplaced"/>
</dbReference>
<dbReference type="OrthoDB" id="8196415at2759"/>
<sequence>MLYLCTKVMVCLSFHYIMPYIDGCRFQNMDFIKLEIQSVLPTLPEPLLLAVVDKVTESGVEGVQDLQFIEESDLAELLKPVQSRKLMRAWKAKGNDQSSGVSVVQNDVPVTPPAGAELPQHDYHQASTSTAGASTSWSITPPVQMCVPPNWSETMDIPWSKMPVGITQAVKNAKRPSPADRRKMVRKTVECMQNFQLNPTKSQCSTVARRIVSKHPNSFADVTDKGEKLGSGYYSLLMQLKTRVEHVNRDNTMARIRKRRKSVQQAGEGAPARNVPVDTYGCVNWQPEEMPDDENEESLEAKRSALEELFNQHGPAPSGTSEKKIDDTMSLTYFLLRQHINNKDPVPSISELKQKWPFLFVPRCFFAHFKCLTGIEIVTRLYEAFQSKGKRIQGYMEHQNEQVRKQVKNVLADIQSALPEVDDEHQVLYPGVILLMMAYFEEPEDSLFMLADVTATAAEIEALPDLPNTPRLIMKGNSILTALKWMLCIEGKVVCASSSTDFMTGLAFLFGSYYILNLEYQAEAATTLEFIQRCFMRINPESGSKCTAKGKSKRTGQEVQRKRELINCRVATFVRKLADHEWTC</sequence>
<dbReference type="PANTHER" id="PTHR31025">
    <property type="entry name" value="SI:CH211-196P9.1-RELATED"/>
    <property type="match status" value="1"/>
</dbReference>
<dbReference type="OMA" id="DSYGCVR"/>
<proteinExistence type="predicted"/>
<protein>
    <submittedName>
        <fullName evidence="2">Uncharacterized protein</fullName>
    </submittedName>
</protein>
<evidence type="ECO:0000313" key="2">
    <source>
        <dbReference type="EnsemblMetazoa" id="XP_038062481.1"/>
    </source>
</evidence>
<dbReference type="PANTHER" id="PTHR31025:SF22">
    <property type="entry name" value="IP13529P"/>
    <property type="match status" value="1"/>
</dbReference>
<evidence type="ECO:0000256" key="1">
    <source>
        <dbReference type="SAM" id="MobiDB-lite"/>
    </source>
</evidence>
<evidence type="ECO:0000313" key="3">
    <source>
        <dbReference type="Proteomes" id="UP000887568"/>
    </source>
</evidence>